<keyword evidence="2" id="KW-0489">Methyltransferase</keyword>
<name>A0A0B1PAC7_UNCNE</name>
<dbReference type="Gene3D" id="1.10.8.10">
    <property type="entry name" value="DNA helicase RuvA subunit, C-terminal domain"/>
    <property type="match status" value="1"/>
</dbReference>
<dbReference type="PANTHER" id="PTHR18895:SF74">
    <property type="entry name" value="MTRF1L RELEASE FACTOR GLUTAMINE METHYLTRANSFERASE"/>
    <property type="match status" value="1"/>
</dbReference>
<reference evidence="2 3" key="1">
    <citation type="journal article" date="2014" name="BMC Genomics">
        <title>Adaptive genomic structural variation in the grape powdery mildew pathogen, Erysiphe necator.</title>
        <authorList>
            <person name="Jones L."/>
            <person name="Riaz S."/>
            <person name="Morales-Cruz A."/>
            <person name="Amrine K.C."/>
            <person name="McGuire B."/>
            <person name="Gubler W.D."/>
            <person name="Walker M.A."/>
            <person name="Cantu D."/>
        </authorList>
    </citation>
    <scope>NUCLEOTIDE SEQUENCE [LARGE SCALE GENOMIC DNA]</scope>
    <source>
        <strain evidence="3">c</strain>
    </source>
</reference>
<evidence type="ECO:0000313" key="2">
    <source>
        <dbReference type="EMBL" id="KHJ35198.1"/>
    </source>
</evidence>
<dbReference type="STRING" id="52586.A0A0B1PAC7"/>
<proteinExistence type="predicted"/>
<dbReference type="Pfam" id="PF13847">
    <property type="entry name" value="Methyltransf_31"/>
    <property type="match status" value="1"/>
</dbReference>
<dbReference type="EMBL" id="JNVN01000487">
    <property type="protein sequence ID" value="KHJ35198.1"/>
    <property type="molecule type" value="Genomic_DNA"/>
</dbReference>
<organism evidence="2 3">
    <name type="scientific">Uncinula necator</name>
    <name type="common">Grape powdery mildew</name>
    <dbReference type="NCBI Taxonomy" id="52586"/>
    <lineage>
        <taxon>Eukaryota</taxon>
        <taxon>Fungi</taxon>
        <taxon>Dikarya</taxon>
        <taxon>Ascomycota</taxon>
        <taxon>Pezizomycotina</taxon>
        <taxon>Leotiomycetes</taxon>
        <taxon>Erysiphales</taxon>
        <taxon>Erysiphaceae</taxon>
        <taxon>Erysiphe</taxon>
    </lineage>
</organism>
<dbReference type="OMA" id="ECGDKGQ"/>
<dbReference type="PANTHER" id="PTHR18895">
    <property type="entry name" value="HEMK METHYLTRANSFERASE"/>
    <property type="match status" value="1"/>
</dbReference>
<gene>
    <name evidence="2" type="ORF">EV44_g2246</name>
</gene>
<dbReference type="Proteomes" id="UP000030854">
    <property type="component" value="Unassembled WGS sequence"/>
</dbReference>
<protein>
    <submittedName>
        <fullName evidence="2">Putative family methyltransferase</fullName>
    </submittedName>
</protein>
<dbReference type="Gene3D" id="3.40.50.150">
    <property type="entry name" value="Vaccinia Virus protein VP39"/>
    <property type="match status" value="1"/>
</dbReference>
<sequence>MPRIDQSLIRKAFKISPYLPVILQATRCLPSAINELRWLKNHVQNIKPALCEAKAKLKLYTLVKRRACGEPLQYILGSQPFGDLDIKCKRGVLIPRPETEAYTIHLANLIKSNQLHPSITETFSQKKFTPKEGGRQYPPRIRILDACSGTGAITLLLCSALLKKETYSSDILILGIDISPKAVNLARENLCWNKNLGHLPNFAGRNIRFEQRDIFEDYHRGWDIIVSNPPYISHSAYDHEINRSVRNFEPKIALVPPVPKISFRAGGHPEDIFFERLIHMHEKSVSKVLLMEISDVAQAIRVVNIIDKYERVRMQNRVEFWRDFPDGKSDNRNLKMVNVGSMIVKIKGVGKVRSVILIRKDSAIPKSGKDYKIKHVQLTNIIRTKPQEPKRQLYGPPELKGTWKYLNSPASTDGRATLAMGRGWGSQRKSLVRIKANKLFQDKLKFENQIQVRNAIEELERPIKSKRATQKRGNFSLHTEPFLMRHFRSLK</sequence>
<dbReference type="InterPro" id="IPR025714">
    <property type="entry name" value="Methyltranfer_dom"/>
</dbReference>
<dbReference type="InterPro" id="IPR050320">
    <property type="entry name" value="N5-glutamine_MTase"/>
</dbReference>
<dbReference type="GO" id="GO:0032259">
    <property type="term" value="P:methylation"/>
    <property type="evidence" value="ECO:0007669"/>
    <property type="project" value="UniProtKB-KW"/>
</dbReference>
<dbReference type="SUPFAM" id="SSF53335">
    <property type="entry name" value="S-adenosyl-L-methionine-dependent methyltransferases"/>
    <property type="match status" value="1"/>
</dbReference>
<feature type="domain" description="Methyltransferase" evidence="1">
    <location>
        <begin position="141"/>
        <end position="228"/>
    </location>
</feature>
<dbReference type="CDD" id="cd02440">
    <property type="entry name" value="AdoMet_MTases"/>
    <property type="match status" value="1"/>
</dbReference>
<dbReference type="InterPro" id="IPR029063">
    <property type="entry name" value="SAM-dependent_MTases_sf"/>
</dbReference>
<keyword evidence="3" id="KW-1185">Reference proteome</keyword>
<comment type="caution">
    <text evidence="2">The sequence shown here is derived from an EMBL/GenBank/DDBJ whole genome shotgun (WGS) entry which is preliminary data.</text>
</comment>
<accession>A0A0B1PAC7</accession>
<dbReference type="GO" id="GO:0005739">
    <property type="term" value="C:mitochondrion"/>
    <property type="evidence" value="ECO:0007669"/>
    <property type="project" value="TreeGrafter"/>
</dbReference>
<dbReference type="HOGENOM" id="CLU_018398_0_0_1"/>
<dbReference type="GO" id="GO:0003676">
    <property type="term" value="F:nucleic acid binding"/>
    <property type="evidence" value="ECO:0007669"/>
    <property type="project" value="InterPro"/>
</dbReference>
<dbReference type="AlphaFoldDB" id="A0A0B1PAC7"/>
<dbReference type="PROSITE" id="PS00092">
    <property type="entry name" value="N6_MTASE"/>
    <property type="match status" value="1"/>
</dbReference>
<evidence type="ECO:0000259" key="1">
    <source>
        <dbReference type="Pfam" id="PF13847"/>
    </source>
</evidence>
<dbReference type="InterPro" id="IPR002052">
    <property type="entry name" value="DNA_methylase_N6_adenine_CS"/>
</dbReference>
<evidence type="ECO:0000313" key="3">
    <source>
        <dbReference type="Proteomes" id="UP000030854"/>
    </source>
</evidence>
<dbReference type="GO" id="GO:0008168">
    <property type="term" value="F:methyltransferase activity"/>
    <property type="evidence" value="ECO:0007669"/>
    <property type="project" value="UniProtKB-KW"/>
</dbReference>
<keyword evidence="2" id="KW-0808">Transferase</keyword>